<organism evidence="1 2">
    <name type="scientific">Plectus sambesii</name>
    <dbReference type="NCBI Taxonomy" id="2011161"/>
    <lineage>
        <taxon>Eukaryota</taxon>
        <taxon>Metazoa</taxon>
        <taxon>Ecdysozoa</taxon>
        <taxon>Nematoda</taxon>
        <taxon>Chromadorea</taxon>
        <taxon>Plectida</taxon>
        <taxon>Plectina</taxon>
        <taxon>Plectoidea</taxon>
        <taxon>Plectidae</taxon>
        <taxon>Plectus</taxon>
    </lineage>
</organism>
<name>A0A914X1M4_9BILA</name>
<sequence>MTAARPSLFPLPPAERVSQDVGSGEALQRSVSACRVLCRKTSCPLADVCSLQTLIPTLSLSYFLLAKWLTFSFPSVYSPLALSLRRRNTSKSSQSPLKSIGQVEVTRATLTSSSSPVVSLESSITTDNQKLRQPSFRDDRYRPILSG</sequence>
<accession>A0A914X1M4</accession>
<dbReference type="WBParaSite" id="PSAMB.scaffold564size47081.g7083.t1">
    <property type="protein sequence ID" value="PSAMB.scaffold564size47081.g7083.t1"/>
    <property type="gene ID" value="PSAMB.scaffold564size47081.g7083"/>
</dbReference>
<dbReference type="AlphaFoldDB" id="A0A914X1M4"/>
<protein>
    <submittedName>
        <fullName evidence="2">Uncharacterized protein</fullName>
    </submittedName>
</protein>
<evidence type="ECO:0000313" key="1">
    <source>
        <dbReference type="Proteomes" id="UP000887566"/>
    </source>
</evidence>
<evidence type="ECO:0000313" key="2">
    <source>
        <dbReference type="WBParaSite" id="PSAMB.scaffold564size47081.g7083.t1"/>
    </source>
</evidence>
<keyword evidence="1" id="KW-1185">Reference proteome</keyword>
<proteinExistence type="predicted"/>
<reference evidence="2" key="1">
    <citation type="submission" date="2022-11" db="UniProtKB">
        <authorList>
            <consortium name="WormBaseParasite"/>
        </authorList>
    </citation>
    <scope>IDENTIFICATION</scope>
</reference>
<dbReference type="Proteomes" id="UP000887566">
    <property type="component" value="Unplaced"/>
</dbReference>